<dbReference type="Proteomes" id="UP000039021">
    <property type="component" value="Unassembled WGS sequence"/>
</dbReference>
<accession>A0A916PCE9</accession>
<reference evidence="2" key="1">
    <citation type="submission" date="2015-03" db="EMBL/GenBank/DDBJ databases">
        <authorList>
            <consortium name="Pathogen Informatics"/>
        </authorList>
    </citation>
    <scope>NUCLEOTIDE SEQUENCE [LARGE SCALE GENOMIC DNA]</scope>
    <source>
        <strain evidence="2">N09902308</strain>
    </source>
</reference>
<dbReference type="AlphaFoldDB" id="A0A916PCE9"/>
<dbReference type="EMBL" id="CSBK01001590">
    <property type="protein sequence ID" value="COY87909.1"/>
    <property type="molecule type" value="Genomic_DNA"/>
</dbReference>
<gene>
    <name evidence="1" type="ORF">ERS007739_03170</name>
</gene>
<evidence type="ECO:0000313" key="1">
    <source>
        <dbReference type="EMBL" id="COY87909.1"/>
    </source>
</evidence>
<protein>
    <submittedName>
        <fullName evidence="1">Uncharacterized protein</fullName>
    </submittedName>
</protein>
<sequence length="67" mass="7498">MLYGICNEIAQHLPKPRFVAEDLRGAGAVKDLQGDPAFGVHRPRVVRGITGQRQQVHPAQFQRPVRI</sequence>
<name>A0A916PCE9_MYCTX</name>
<evidence type="ECO:0000313" key="2">
    <source>
        <dbReference type="Proteomes" id="UP000039021"/>
    </source>
</evidence>
<comment type="caution">
    <text evidence="1">The sequence shown here is derived from an EMBL/GenBank/DDBJ whole genome shotgun (WGS) entry which is preliminary data.</text>
</comment>
<proteinExistence type="predicted"/>
<organism evidence="1 2">
    <name type="scientific">Mycobacterium tuberculosis</name>
    <dbReference type="NCBI Taxonomy" id="1773"/>
    <lineage>
        <taxon>Bacteria</taxon>
        <taxon>Bacillati</taxon>
        <taxon>Actinomycetota</taxon>
        <taxon>Actinomycetes</taxon>
        <taxon>Mycobacteriales</taxon>
        <taxon>Mycobacteriaceae</taxon>
        <taxon>Mycobacterium</taxon>
        <taxon>Mycobacterium tuberculosis complex</taxon>
    </lineage>
</organism>